<dbReference type="InterPro" id="IPR006122">
    <property type="entry name" value="HMA_Cu_ion-bd"/>
</dbReference>
<dbReference type="InterPro" id="IPR017969">
    <property type="entry name" value="Heavy-metal-associated_CS"/>
</dbReference>
<reference evidence="4" key="1">
    <citation type="submission" date="2018-12" db="EMBL/GenBank/DDBJ databases">
        <title>Novel natural products biosynthetic potential of the class Ktedonobacteria.</title>
        <authorList>
            <person name="Zheng Y."/>
            <person name="Saitou A."/>
            <person name="Wang C.M."/>
            <person name="Toyoda A."/>
            <person name="Minakuchi Y."/>
            <person name="Sekiguchi Y."/>
            <person name="Ueda K."/>
            <person name="Takano H."/>
            <person name="Sakai Y."/>
            <person name="Yokota A."/>
            <person name="Yabe S."/>
        </authorList>
    </citation>
    <scope>NUCLEOTIDE SEQUENCE</scope>
    <source>
        <strain evidence="4">COM3</strain>
    </source>
</reference>
<feature type="domain" description="HMA" evidence="3">
    <location>
        <begin position="5"/>
        <end position="71"/>
    </location>
</feature>
<dbReference type="Pfam" id="PF00403">
    <property type="entry name" value="HMA"/>
    <property type="match status" value="1"/>
</dbReference>
<keyword evidence="2" id="KW-0186">Copper</keyword>
<dbReference type="PROSITE" id="PS50846">
    <property type="entry name" value="HMA_2"/>
    <property type="match status" value="1"/>
</dbReference>
<sequence length="72" mass="7684">MANIQEVVLSVPDMSCDHCVHAIKGALGGLSGVQKVDVDLNTKTVRLDYQPDQVSMKDVEAALDDAGYTVAH</sequence>
<dbReference type="InterPro" id="IPR006121">
    <property type="entry name" value="HMA_dom"/>
</dbReference>
<dbReference type="Gene3D" id="3.30.70.100">
    <property type="match status" value="1"/>
</dbReference>
<dbReference type="SUPFAM" id="SSF55008">
    <property type="entry name" value="HMA, heavy metal-associated domain"/>
    <property type="match status" value="1"/>
</dbReference>
<evidence type="ECO:0000256" key="2">
    <source>
        <dbReference type="ARBA" id="ARBA00023008"/>
    </source>
</evidence>
<dbReference type="FunFam" id="3.30.70.100:FF:000001">
    <property type="entry name" value="ATPase copper transporting beta"/>
    <property type="match status" value="1"/>
</dbReference>
<evidence type="ECO:0000259" key="3">
    <source>
        <dbReference type="PROSITE" id="PS50846"/>
    </source>
</evidence>
<dbReference type="PROSITE" id="PS01047">
    <property type="entry name" value="HMA_1"/>
    <property type="match status" value="1"/>
</dbReference>
<dbReference type="GO" id="GO:0005507">
    <property type="term" value="F:copper ion binding"/>
    <property type="evidence" value="ECO:0007669"/>
    <property type="project" value="InterPro"/>
</dbReference>
<dbReference type="AlphaFoldDB" id="A0A455SPC2"/>
<dbReference type="CDD" id="cd00371">
    <property type="entry name" value="HMA"/>
    <property type="match status" value="1"/>
</dbReference>
<dbReference type="InterPro" id="IPR001802">
    <property type="entry name" value="MerP/CopZ"/>
</dbReference>
<dbReference type="NCBIfam" id="TIGR00003">
    <property type="entry name" value="copper ion binding protein"/>
    <property type="match status" value="1"/>
</dbReference>
<proteinExistence type="predicted"/>
<dbReference type="EMBL" id="AP019376">
    <property type="protein sequence ID" value="BBH89556.1"/>
    <property type="molecule type" value="Genomic_DNA"/>
</dbReference>
<name>A0A455SPC2_9CHLR</name>
<accession>A0A455SPC2</accession>
<evidence type="ECO:0000256" key="1">
    <source>
        <dbReference type="ARBA" id="ARBA00022723"/>
    </source>
</evidence>
<dbReference type="InterPro" id="IPR036163">
    <property type="entry name" value="HMA_dom_sf"/>
</dbReference>
<gene>
    <name evidence="4" type="ORF">KTC_43070</name>
</gene>
<organism evidence="4">
    <name type="scientific">Thermosporothrix sp. COM3</name>
    <dbReference type="NCBI Taxonomy" id="2490863"/>
    <lineage>
        <taxon>Bacteria</taxon>
        <taxon>Bacillati</taxon>
        <taxon>Chloroflexota</taxon>
        <taxon>Ktedonobacteria</taxon>
        <taxon>Ktedonobacterales</taxon>
        <taxon>Thermosporotrichaceae</taxon>
        <taxon>Thermosporothrix</taxon>
    </lineage>
</organism>
<protein>
    <recommendedName>
        <fullName evidence="3">HMA domain-containing protein</fullName>
    </recommendedName>
</protein>
<keyword evidence="1" id="KW-0479">Metal-binding</keyword>
<dbReference type="PRINTS" id="PR00946">
    <property type="entry name" value="HGSCAVENGER"/>
</dbReference>
<evidence type="ECO:0000313" key="4">
    <source>
        <dbReference type="EMBL" id="BBH89556.1"/>
    </source>
</evidence>